<gene>
    <name evidence="3" type="ORF">DH2020_023958</name>
</gene>
<keyword evidence="4" id="KW-1185">Reference proteome</keyword>
<reference evidence="3 4" key="1">
    <citation type="journal article" date="2021" name="Comput. Struct. Biotechnol. J.">
        <title>De novo genome assembly of the potent medicinal plant Rehmannia glutinosa using nanopore technology.</title>
        <authorList>
            <person name="Ma L."/>
            <person name="Dong C."/>
            <person name="Song C."/>
            <person name="Wang X."/>
            <person name="Zheng X."/>
            <person name="Niu Y."/>
            <person name="Chen S."/>
            <person name="Feng W."/>
        </authorList>
    </citation>
    <scope>NUCLEOTIDE SEQUENCE [LARGE SCALE GENOMIC DNA]</scope>
    <source>
        <strain evidence="3">DH-2019</strain>
    </source>
</reference>
<accession>A0ABR0WBW4</accession>
<evidence type="ECO:0000313" key="4">
    <source>
        <dbReference type="Proteomes" id="UP001318860"/>
    </source>
</evidence>
<dbReference type="SUPFAM" id="SSF52096">
    <property type="entry name" value="ClpP/crotonase"/>
    <property type="match status" value="1"/>
</dbReference>
<dbReference type="InterPro" id="IPR029045">
    <property type="entry name" value="ClpP/crotonase-like_dom_sf"/>
</dbReference>
<evidence type="ECO:0000256" key="2">
    <source>
        <dbReference type="RuleBase" id="RU003567"/>
    </source>
</evidence>
<sequence length="301" mass="33508">MASSSLLLSPLSSTTTIENRELSCNSAASAFLHNPKLLFTAKPRKSAFRRCGFRSPVARKSLDHIPKQFREENLKDGWPAKYSMSVSMYRGGARGYGRPRTAPPDLPSLLLDARIVYLGMPIVPAVTELLVAQFMWLDYDSPTKPIYLYINSSGTQNEKMETVGSETEAYAIADTMAYCKSDVYTVNCGMAYGQAAMLLSLGAKGYRALQPNSSTKLYLPKVNRSSGAVIDMWIKAKELDANTEYYLELLAKGIGKPKEEIEKDIQRPKYFQAQEAIDYGIADKIIDSQDAAFEKRVNIYS</sequence>
<dbReference type="PRINTS" id="PR00127">
    <property type="entry name" value="CLPPROTEASEP"/>
</dbReference>
<dbReference type="CDD" id="cd07017">
    <property type="entry name" value="S14_ClpP_2"/>
    <property type="match status" value="1"/>
</dbReference>
<comment type="similarity">
    <text evidence="1 2">Belongs to the peptidase S14 family.</text>
</comment>
<dbReference type="EMBL" id="JABTTQ020000013">
    <property type="protein sequence ID" value="KAK6143610.1"/>
    <property type="molecule type" value="Genomic_DNA"/>
</dbReference>
<dbReference type="Pfam" id="PF00574">
    <property type="entry name" value="CLP_protease"/>
    <property type="match status" value="1"/>
</dbReference>
<organism evidence="3 4">
    <name type="scientific">Rehmannia glutinosa</name>
    <name type="common">Chinese foxglove</name>
    <dbReference type="NCBI Taxonomy" id="99300"/>
    <lineage>
        <taxon>Eukaryota</taxon>
        <taxon>Viridiplantae</taxon>
        <taxon>Streptophyta</taxon>
        <taxon>Embryophyta</taxon>
        <taxon>Tracheophyta</taxon>
        <taxon>Spermatophyta</taxon>
        <taxon>Magnoliopsida</taxon>
        <taxon>eudicotyledons</taxon>
        <taxon>Gunneridae</taxon>
        <taxon>Pentapetalae</taxon>
        <taxon>asterids</taxon>
        <taxon>lamiids</taxon>
        <taxon>Lamiales</taxon>
        <taxon>Orobanchaceae</taxon>
        <taxon>Rehmannieae</taxon>
        <taxon>Rehmannia</taxon>
    </lineage>
</organism>
<proteinExistence type="inferred from homology"/>
<protein>
    <recommendedName>
        <fullName evidence="2">ATP-dependent Clp protease proteolytic subunit</fullName>
    </recommendedName>
</protein>
<dbReference type="InterPro" id="IPR023562">
    <property type="entry name" value="ClpP/TepA"/>
</dbReference>
<evidence type="ECO:0000256" key="1">
    <source>
        <dbReference type="ARBA" id="ARBA00007039"/>
    </source>
</evidence>
<dbReference type="Proteomes" id="UP001318860">
    <property type="component" value="Unassembled WGS sequence"/>
</dbReference>
<name>A0ABR0WBW4_REHGL</name>
<evidence type="ECO:0000313" key="3">
    <source>
        <dbReference type="EMBL" id="KAK6143610.1"/>
    </source>
</evidence>
<dbReference type="InterPro" id="IPR001907">
    <property type="entry name" value="ClpP"/>
</dbReference>
<dbReference type="PANTHER" id="PTHR10381">
    <property type="entry name" value="ATP-DEPENDENT CLP PROTEASE PROTEOLYTIC SUBUNIT"/>
    <property type="match status" value="1"/>
</dbReference>
<dbReference type="Gene3D" id="3.90.226.10">
    <property type="entry name" value="2-enoyl-CoA Hydratase, Chain A, domain 1"/>
    <property type="match status" value="1"/>
</dbReference>
<dbReference type="PANTHER" id="PTHR10381:SF55">
    <property type="entry name" value="ATP-DEPENDENT CLP PROTEASE PROTEOLYTIC SUBUNIT-RELATED PROTEIN 1, CHLOROPLASTIC"/>
    <property type="match status" value="1"/>
</dbReference>
<comment type="caution">
    <text evidence="3">The sequence shown here is derived from an EMBL/GenBank/DDBJ whole genome shotgun (WGS) entry which is preliminary data.</text>
</comment>